<dbReference type="PANTHER" id="PTHR24033:SF151">
    <property type="entry name" value="NOTCH 2"/>
    <property type="match status" value="1"/>
</dbReference>
<reference evidence="5" key="1">
    <citation type="submission" date="2012-02" db="EMBL/GenBank/DDBJ databases">
        <title>Genome sequencing of Giardia lamblia Genotypes A2 and B isolates (DH and GS) and comparative analysis with the genomes of Genotypes A1 and E (WB and Pig).</title>
        <authorList>
            <person name="Adam R."/>
            <person name="Dahlstrom E."/>
            <person name="Martens C."/>
            <person name="Bruno D."/>
            <person name="Barbian K."/>
            <person name="Porcella S.F."/>
            <person name="Nash T."/>
        </authorList>
    </citation>
    <scope>NUCLEOTIDE SEQUENCE</scope>
    <source>
        <strain evidence="5">GS</strain>
    </source>
</reference>
<sequence>VTDSSNLIIYSIWEQSSYSLHFHVNNQLTDISSYVYNILIHDGPGLPLKIYCMLTLLLITVYSATPCGSGPACVHGECTYGDGAYFCQCRRGWAGAACDAPRAGFLRIPASGRAASDRAVNYACLVNGTECTDSKKCSYYAGAYSCDACPDGFVSYDGECLPKSCFNNDDYNSQEASKPPCNGRGRCLLKDPGMAGLEASDYACDCYPIYRGALCQSCDDANAVVASSTPSRALPTCNARACQDADGVVCSGHGKCVLDVGLDRESYHYRCSCESRYTRVGHKCVRTECVATVDGSPVVCGGFGECQEQGDGAPKCTCDKNAVKVDKFCTYSACTDSSAAKICGGVGACVRDGAAYSCDCRGLATGKLCDTCDTKKSAQVGGVCVPLGCLTSDKQNLCTPTGTCVKSDGAYHCRCPDMLVAVDGKCTSPACTDEELGLVCSGHGTCKVDVLTAITCTCDADYTYVAPGRCILSSLIDSSNKICSGNGRIVTSAETPSIMKCQCSSIYEGTMCEKCSTTTAQMVSNECVAKKCIIESSSNTRAATPNVCGDTGEYTTFGDPNDPFITCTPTDTSSGKVSAYNGTFFAKPGCVHVSKIDKTRRFYCGFLKGLTDDLPTSTPPTCAVPSGQSGAAETCTECPTDFHLVHFGENNSTCMHTDCHNAKSSTHMWYDYCGGTGDCIKKAGQASYACDCGAGATWNEDLKACVTEACKLDPKLVGPYAPEYCAAPSSASLHCIVGRDTTWQCDCPRGDYTTYNKTCILKSKNADPATQRVRGLCGGPDAGYLDSTGSCVCNAGFRKIGDMCYSYDCLPVGVTASTDLSVNKHVCSGKGICAYNQLTGRYGCECNDGYEAFGGYCTHSGCAGKVIHNGEIKYVECKVYDGTVGSCVQNANKDTYSCSCSYPYKPANGLCVHQRCMPGNVYCGGDALAACVKGSDYYYSCVCSEGYEKGQLYDECIPSKCVYRNSLSDPAVACNGLGTCSSTGLLKNRECTCSSGATKYTLRDVSGEMRSTCILDKCVSSGANTDAPVICGGLGRCGSNGCVCDMGTELLGSVCVSSKCIINTIDSNGKITKSICGGDTIGECKKVGSEANNLDYTCTCKQPQSDNYKIVDGFCLPSSCVFNIPKLDEGTGVDTMCGGSQLGSCVINALDLTKSYCECKKNLYSIVKTDDGKCIKRDCLSDAVPGNTYKNVECSGHGKCATNNNINYSCKCEQGYKTAKGVIGTYLCIPQVCVVSETDTAMVCNGRGTCLIDEQKCSCYKEYTGEQCSTCASGYKEHTNHRCYLNNCPTDENCGTVDGASAGSCQLVGSAFVCVCANPNFVVDATNKQCRKSKCVWTDPYDRTEKTCYGMGTCSYSGATEQCSCNPGTTLIGTSVCVYAECMPKDHATDINMICNGRGTCIRSSVDGKGMCQCDSTKYRTDKKSGQCFVKECFGAADSILSEVCDGGGTCDESTKSCNCNVDGFQSLSGQNGCAHTNCISSDSKLCSGFGACERVGDTYGCLCASHYTPVEKDCVPTNCLNGTVTCNGGGTCTGTGTSATCSCKQGWALRGALCYPAACISNGLICGGNGDCPLSDGGSCSCRSGYESTSEGLCISSRCVQRGADGTVQVCGGNGRCVSESGVEPSCVCNEGFSLTGDFICGVPASSNKSSAGTTTAIVVVVLLVLAAVAGFLVWWFVIRPRKGGVLRERAPKSGPKLPKPQLTRNSSLTASMYSTAPLLSGSRQSSMVQL</sequence>
<dbReference type="VEuPathDB" id="GiardiaDB:DHA2_153588"/>
<feature type="disulfide bond" evidence="1">
    <location>
        <begin position="1259"/>
        <end position="1268"/>
    </location>
</feature>
<dbReference type="Gene3D" id="2.90.20.10">
    <property type="entry name" value="Plasmodium vivax P25 domain"/>
    <property type="match status" value="1"/>
</dbReference>
<feature type="domain" description="EGF-like" evidence="3">
    <location>
        <begin position="63"/>
        <end position="99"/>
    </location>
</feature>
<dbReference type="VEuPathDB" id="GiardiaDB:QR46_4787"/>
<dbReference type="SMART" id="SM00181">
    <property type="entry name" value="EGF"/>
    <property type="match status" value="21"/>
</dbReference>
<accession>V6U2A3</accession>
<keyword evidence="1" id="KW-1015">Disulfide bond</keyword>
<dbReference type="EMBL" id="AHHH01000017">
    <property type="protein sequence ID" value="ESU44727.1"/>
    <property type="molecule type" value="Genomic_DNA"/>
</dbReference>
<comment type="caution">
    <text evidence="1">Lacks conserved residue(s) required for the propagation of feature annotation.</text>
</comment>
<dbReference type="VEuPathDB" id="GiardiaDB:GL50803_00112633"/>
<keyword evidence="1" id="KW-0245">EGF-like domain</keyword>
<reference evidence="4 5" key="2">
    <citation type="journal article" date="2013" name="Genome Biol. Evol.">
        <title>Genome sequencing of Giardia lamblia genotypes A2 and B isolates (DH and GS) and comparative analysis with the genomes of genotypes A1 and E (WB and Pig).</title>
        <authorList>
            <person name="Adam R.D."/>
            <person name="Dahlstrom E.W."/>
            <person name="Martens C.A."/>
            <person name="Bruno D.P."/>
            <person name="Barbian K.D."/>
            <person name="Ricklefs S.M."/>
            <person name="Hernandez M.M."/>
            <person name="Narla N.P."/>
            <person name="Patel R.B."/>
            <person name="Porcella S.F."/>
            <person name="Nash T.E."/>
        </authorList>
    </citation>
    <scope>NUCLEOTIDE SEQUENCE [LARGE SCALE GENOMIC DNA]</scope>
    <source>
        <strain evidence="4 5">GS</strain>
    </source>
</reference>
<feature type="domain" description="EGF-like" evidence="3">
    <location>
        <begin position="1234"/>
        <end position="1269"/>
    </location>
</feature>
<dbReference type="Gene3D" id="2.10.25.10">
    <property type="entry name" value="Laminin"/>
    <property type="match status" value="1"/>
</dbReference>
<dbReference type="InterPro" id="IPR000742">
    <property type="entry name" value="EGF"/>
</dbReference>
<feature type="non-terminal residue" evidence="4">
    <location>
        <position position="1"/>
    </location>
</feature>
<protein>
    <recommendedName>
        <fullName evidence="3">EGF-like domain-containing protein</fullName>
    </recommendedName>
</protein>
<evidence type="ECO:0000313" key="4">
    <source>
        <dbReference type="EMBL" id="ESU44727.1"/>
    </source>
</evidence>
<proteinExistence type="predicted"/>
<dbReference type="VEuPathDB" id="GiardiaDB:GL50581_4085"/>
<feature type="disulfide bond" evidence="1">
    <location>
        <begin position="89"/>
        <end position="98"/>
    </location>
</feature>
<evidence type="ECO:0000256" key="1">
    <source>
        <dbReference type="PROSITE-ProRule" id="PRU00076"/>
    </source>
</evidence>
<keyword evidence="2" id="KW-1133">Transmembrane helix</keyword>
<evidence type="ECO:0000259" key="3">
    <source>
        <dbReference type="PROSITE" id="PS50026"/>
    </source>
</evidence>
<keyword evidence="2" id="KW-0812">Transmembrane</keyword>
<name>V6U2A3_GIAIN</name>
<dbReference type="PANTHER" id="PTHR24033">
    <property type="entry name" value="EGF-LIKE DOMAIN-CONTAINING PROTEIN"/>
    <property type="match status" value="1"/>
</dbReference>
<dbReference type="OrthoDB" id="283575at2759"/>
<evidence type="ECO:0000313" key="5">
    <source>
        <dbReference type="Proteomes" id="UP000018040"/>
    </source>
</evidence>
<gene>
    <name evidence="4" type="ORF">GSB_151464</name>
</gene>
<comment type="caution">
    <text evidence="4">The sequence shown here is derived from an EMBL/GenBank/DDBJ whole genome shotgun (WGS) entry which is preliminary data.</text>
</comment>
<feature type="domain" description="EGF-like" evidence="3">
    <location>
        <begin position="172"/>
        <end position="216"/>
    </location>
</feature>
<dbReference type="Proteomes" id="UP000018040">
    <property type="component" value="Unassembled WGS sequence"/>
</dbReference>
<dbReference type="PROSITE" id="PS50026">
    <property type="entry name" value="EGF_3"/>
    <property type="match status" value="3"/>
</dbReference>
<organism evidence="4 5">
    <name type="scientific">Giardia intestinalis</name>
    <name type="common">Giardia lamblia</name>
    <dbReference type="NCBI Taxonomy" id="5741"/>
    <lineage>
        <taxon>Eukaryota</taxon>
        <taxon>Metamonada</taxon>
        <taxon>Diplomonadida</taxon>
        <taxon>Hexamitidae</taxon>
        <taxon>Giardiinae</taxon>
        <taxon>Giardia</taxon>
    </lineage>
</organism>
<evidence type="ECO:0000256" key="2">
    <source>
        <dbReference type="SAM" id="Phobius"/>
    </source>
</evidence>
<keyword evidence="2" id="KW-0472">Membrane</keyword>
<dbReference type="PROSITE" id="PS00022">
    <property type="entry name" value="EGF_1"/>
    <property type="match status" value="4"/>
</dbReference>
<feature type="transmembrane region" description="Helical" evidence="2">
    <location>
        <begin position="1658"/>
        <end position="1679"/>
    </location>
</feature>
<dbReference type="InterPro" id="IPR051830">
    <property type="entry name" value="NOTCH_homolog"/>
</dbReference>
<feature type="disulfide bond" evidence="1">
    <location>
        <begin position="206"/>
        <end position="215"/>
    </location>
</feature>
<dbReference type="PROSITE" id="PS01186">
    <property type="entry name" value="EGF_2"/>
    <property type="match status" value="2"/>
</dbReference>